<organism evidence="5 6">
    <name type="scientific">Paenibacillus physcomitrellae</name>
    <dbReference type="NCBI Taxonomy" id="1619311"/>
    <lineage>
        <taxon>Bacteria</taxon>
        <taxon>Bacillati</taxon>
        <taxon>Bacillota</taxon>
        <taxon>Bacilli</taxon>
        <taxon>Bacillales</taxon>
        <taxon>Paenibacillaceae</taxon>
        <taxon>Paenibacillus</taxon>
    </lineage>
</organism>
<protein>
    <recommendedName>
        <fullName evidence="4">HTH araC/xylS-type domain-containing protein</fullName>
    </recommendedName>
</protein>
<dbReference type="InterPro" id="IPR018060">
    <property type="entry name" value="HTH_AraC"/>
</dbReference>
<dbReference type="Pfam" id="PF12833">
    <property type="entry name" value="HTH_18"/>
    <property type="match status" value="1"/>
</dbReference>
<dbReference type="InterPro" id="IPR003313">
    <property type="entry name" value="AraC-bd"/>
</dbReference>
<sequence>MSEALSFAESLMENLSVSVSLVHSRSHFGGWNRTDEIPSFSRLYYIADGEGSVLLNGELHYPKPGQLMIMPAGSVQTTTTSRDNPYTRHFCHFDAKIGEWPLFAPEGKLILVDAEEPEATRRLFLNMEVQFSQGGYLAPLRLKSALLHLLAYCMEHSGYTAELDRFLFHEERVKLGSVLQYIEEHLDQTIEIDTLADIIHLHPNYFIPYFKKLMGVTPIHYVQQKRMDKAKRLLSFSNLSISDTAEQLGMDLPHFSRTFKKATGVSPSSYRRGTT</sequence>
<dbReference type="RefSeq" id="WP_094096101.1">
    <property type="nucleotide sequence ID" value="NZ_BMHF01000003.1"/>
</dbReference>
<name>A0ABQ1FSY9_9BACL</name>
<evidence type="ECO:0000256" key="1">
    <source>
        <dbReference type="ARBA" id="ARBA00023015"/>
    </source>
</evidence>
<evidence type="ECO:0000259" key="4">
    <source>
        <dbReference type="PROSITE" id="PS01124"/>
    </source>
</evidence>
<dbReference type="InterPro" id="IPR009057">
    <property type="entry name" value="Homeodomain-like_sf"/>
</dbReference>
<keyword evidence="2" id="KW-0238">DNA-binding</keyword>
<dbReference type="InterPro" id="IPR018062">
    <property type="entry name" value="HTH_AraC-typ_CS"/>
</dbReference>
<dbReference type="PROSITE" id="PS01124">
    <property type="entry name" value="HTH_ARAC_FAMILY_2"/>
    <property type="match status" value="1"/>
</dbReference>
<dbReference type="InterPro" id="IPR037923">
    <property type="entry name" value="HTH-like"/>
</dbReference>
<dbReference type="SMART" id="SM00342">
    <property type="entry name" value="HTH_ARAC"/>
    <property type="match status" value="1"/>
</dbReference>
<reference evidence="6" key="1">
    <citation type="journal article" date="2019" name="Int. J. Syst. Evol. Microbiol.">
        <title>The Global Catalogue of Microorganisms (GCM) 10K type strain sequencing project: providing services to taxonomists for standard genome sequencing and annotation.</title>
        <authorList>
            <consortium name="The Broad Institute Genomics Platform"/>
            <consortium name="The Broad Institute Genome Sequencing Center for Infectious Disease"/>
            <person name="Wu L."/>
            <person name="Ma J."/>
        </authorList>
    </citation>
    <scope>NUCLEOTIDE SEQUENCE [LARGE SCALE GENOMIC DNA]</scope>
    <source>
        <strain evidence="6">CGMCC 1.15044</strain>
    </source>
</reference>
<dbReference type="PANTHER" id="PTHR43280">
    <property type="entry name" value="ARAC-FAMILY TRANSCRIPTIONAL REGULATOR"/>
    <property type="match status" value="1"/>
</dbReference>
<dbReference type="EMBL" id="BMHF01000003">
    <property type="protein sequence ID" value="GGA29307.1"/>
    <property type="molecule type" value="Genomic_DNA"/>
</dbReference>
<keyword evidence="6" id="KW-1185">Reference proteome</keyword>
<proteinExistence type="predicted"/>
<dbReference type="Pfam" id="PF02311">
    <property type="entry name" value="AraC_binding"/>
    <property type="match status" value="1"/>
</dbReference>
<evidence type="ECO:0000313" key="6">
    <source>
        <dbReference type="Proteomes" id="UP000609323"/>
    </source>
</evidence>
<dbReference type="Gene3D" id="1.10.10.60">
    <property type="entry name" value="Homeodomain-like"/>
    <property type="match status" value="2"/>
</dbReference>
<feature type="domain" description="HTH araC/xylS-type" evidence="4">
    <location>
        <begin position="176"/>
        <end position="273"/>
    </location>
</feature>
<evidence type="ECO:0000256" key="3">
    <source>
        <dbReference type="ARBA" id="ARBA00023163"/>
    </source>
</evidence>
<dbReference type="SUPFAM" id="SSF51215">
    <property type="entry name" value="Regulatory protein AraC"/>
    <property type="match status" value="1"/>
</dbReference>
<keyword evidence="3" id="KW-0804">Transcription</keyword>
<comment type="caution">
    <text evidence="5">The sequence shown here is derived from an EMBL/GenBank/DDBJ whole genome shotgun (WGS) entry which is preliminary data.</text>
</comment>
<accession>A0ABQ1FSY9</accession>
<evidence type="ECO:0000256" key="2">
    <source>
        <dbReference type="ARBA" id="ARBA00023125"/>
    </source>
</evidence>
<dbReference type="SUPFAM" id="SSF46689">
    <property type="entry name" value="Homeodomain-like"/>
    <property type="match status" value="2"/>
</dbReference>
<dbReference type="PANTHER" id="PTHR43280:SF2">
    <property type="entry name" value="HTH-TYPE TRANSCRIPTIONAL REGULATOR EXSA"/>
    <property type="match status" value="1"/>
</dbReference>
<keyword evidence="1" id="KW-0805">Transcription regulation</keyword>
<dbReference type="Proteomes" id="UP000609323">
    <property type="component" value="Unassembled WGS sequence"/>
</dbReference>
<gene>
    <name evidence="5" type="ORF">GCM10010917_12860</name>
</gene>
<evidence type="ECO:0000313" key="5">
    <source>
        <dbReference type="EMBL" id="GGA29307.1"/>
    </source>
</evidence>
<dbReference type="PROSITE" id="PS00041">
    <property type="entry name" value="HTH_ARAC_FAMILY_1"/>
    <property type="match status" value="1"/>
</dbReference>